<sequence length="333" mass="36238">MLTETEERIYAGPWKEFCKEINQVPLLHGPAHSNLIGDWDALVGVLASKLTFPAPDTSVTTQDIHPNSNYWIRVYTPPNAPKDALVTMYIHGGGWAMGSVDAEDAIPRIIAKACSSIVVSVEYRLAPAHVWPAAHEDCYEATKYCIEHAGEWGADPKRGIVISGASAGGNLAISTALRLADEGLGSRVAGVVAMVPVTVHPDAVPEDLKANYTSYDEHANHTVNTKDAMEAFFNIYNGPKDNKYLSPLLHPGLKSLRRVYITESGTDTLRDDARLMKGALESSGVQVRYDAYPGYPHYSWTFPSQHLAGHAQDFFGKLASGIIWASESDSAKS</sequence>
<dbReference type="AlphaFoldDB" id="A0A0N1H5T5"/>
<evidence type="ECO:0000313" key="3">
    <source>
        <dbReference type="EMBL" id="KPI41197.1"/>
    </source>
</evidence>
<comment type="caution">
    <text evidence="3">The sequence shown here is derived from an EMBL/GenBank/DDBJ whole genome shotgun (WGS) entry which is preliminary data.</text>
</comment>
<dbReference type="SUPFAM" id="SSF53474">
    <property type="entry name" value="alpha/beta-Hydrolases"/>
    <property type="match status" value="1"/>
</dbReference>
<evidence type="ECO:0000256" key="1">
    <source>
        <dbReference type="ARBA" id="ARBA00022801"/>
    </source>
</evidence>
<evidence type="ECO:0000259" key="2">
    <source>
        <dbReference type="Pfam" id="PF07859"/>
    </source>
</evidence>
<dbReference type="InterPro" id="IPR029058">
    <property type="entry name" value="AB_hydrolase_fold"/>
</dbReference>
<dbReference type="InterPro" id="IPR013094">
    <property type="entry name" value="AB_hydrolase_3"/>
</dbReference>
<dbReference type="GeneID" id="28740391"/>
<name>A0A0N1H5T5_9EURO</name>
<gene>
    <name evidence="3" type="ORF">AB675_8092</name>
</gene>
<organism evidence="3 4">
    <name type="scientific">Cyphellophora attinorum</name>
    <dbReference type="NCBI Taxonomy" id="1664694"/>
    <lineage>
        <taxon>Eukaryota</taxon>
        <taxon>Fungi</taxon>
        <taxon>Dikarya</taxon>
        <taxon>Ascomycota</taxon>
        <taxon>Pezizomycotina</taxon>
        <taxon>Eurotiomycetes</taxon>
        <taxon>Chaetothyriomycetidae</taxon>
        <taxon>Chaetothyriales</taxon>
        <taxon>Cyphellophoraceae</taxon>
        <taxon>Cyphellophora</taxon>
    </lineage>
</organism>
<dbReference type="STRING" id="1664694.A0A0N1H5T5"/>
<evidence type="ECO:0000313" key="4">
    <source>
        <dbReference type="Proteomes" id="UP000038010"/>
    </source>
</evidence>
<dbReference type="PANTHER" id="PTHR48081">
    <property type="entry name" value="AB HYDROLASE SUPERFAMILY PROTEIN C4A8.06C"/>
    <property type="match status" value="1"/>
</dbReference>
<dbReference type="InterPro" id="IPR050300">
    <property type="entry name" value="GDXG_lipolytic_enzyme"/>
</dbReference>
<accession>A0A0N1H5T5</accession>
<keyword evidence="1" id="KW-0378">Hydrolase</keyword>
<dbReference type="EMBL" id="LFJN01000010">
    <property type="protein sequence ID" value="KPI41197.1"/>
    <property type="molecule type" value="Genomic_DNA"/>
</dbReference>
<proteinExistence type="predicted"/>
<keyword evidence="4" id="KW-1185">Reference proteome</keyword>
<dbReference type="Pfam" id="PF07859">
    <property type="entry name" value="Abhydrolase_3"/>
    <property type="match status" value="1"/>
</dbReference>
<reference evidence="3 4" key="1">
    <citation type="submission" date="2015-06" db="EMBL/GenBank/DDBJ databases">
        <title>Draft genome of the ant-associated black yeast Phialophora attae CBS 131958.</title>
        <authorList>
            <person name="Moreno L.F."/>
            <person name="Stielow B.J."/>
            <person name="de Hoog S."/>
            <person name="Vicente V.A."/>
            <person name="Weiss V.A."/>
            <person name="de Vries M."/>
            <person name="Cruz L.M."/>
            <person name="Souza E.M."/>
        </authorList>
    </citation>
    <scope>NUCLEOTIDE SEQUENCE [LARGE SCALE GENOMIC DNA]</scope>
    <source>
        <strain evidence="3 4">CBS 131958</strain>
    </source>
</reference>
<dbReference type="Proteomes" id="UP000038010">
    <property type="component" value="Unassembled WGS sequence"/>
</dbReference>
<dbReference type="RefSeq" id="XP_018001160.1">
    <property type="nucleotide sequence ID" value="XM_018148511.1"/>
</dbReference>
<dbReference type="Gene3D" id="3.40.50.1820">
    <property type="entry name" value="alpha/beta hydrolase"/>
    <property type="match status" value="1"/>
</dbReference>
<dbReference type="PANTHER" id="PTHR48081:SF8">
    <property type="entry name" value="ALPHA_BETA HYDROLASE FOLD-3 DOMAIN-CONTAINING PROTEIN-RELATED"/>
    <property type="match status" value="1"/>
</dbReference>
<dbReference type="OrthoDB" id="408631at2759"/>
<protein>
    <submittedName>
        <fullName evidence="3">Versiconal hemiacetal acetate esterase</fullName>
    </submittedName>
</protein>
<dbReference type="GO" id="GO:0016787">
    <property type="term" value="F:hydrolase activity"/>
    <property type="evidence" value="ECO:0007669"/>
    <property type="project" value="UniProtKB-KW"/>
</dbReference>
<dbReference type="VEuPathDB" id="FungiDB:AB675_8092"/>
<feature type="domain" description="Alpha/beta hydrolase fold-3" evidence="2">
    <location>
        <begin position="88"/>
        <end position="298"/>
    </location>
</feature>